<organism evidence="1 2">
    <name type="scientific">Streptosporangium brasiliense</name>
    <dbReference type="NCBI Taxonomy" id="47480"/>
    <lineage>
        <taxon>Bacteria</taxon>
        <taxon>Bacillati</taxon>
        <taxon>Actinomycetota</taxon>
        <taxon>Actinomycetes</taxon>
        <taxon>Streptosporangiales</taxon>
        <taxon>Streptosporangiaceae</taxon>
        <taxon>Streptosporangium</taxon>
    </lineage>
</organism>
<evidence type="ECO:0000313" key="1">
    <source>
        <dbReference type="EMBL" id="MDP9869457.1"/>
    </source>
</evidence>
<gene>
    <name evidence="1" type="ORF">J2S55_008723</name>
</gene>
<proteinExistence type="predicted"/>
<name>A0ABT9RJI9_9ACTN</name>
<dbReference type="Proteomes" id="UP001230426">
    <property type="component" value="Unassembled WGS sequence"/>
</dbReference>
<evidence type="ECO:0000313" key="2">
    <source>
        <dbReference type="Proteomes" id="UP001230426"/>
    </source>
</evidence>
<accession>A0ABT9RJI9</accession>
<comment type="caution">
    <text evidence="1">The sequence shown here is derived from an EMBL/GenBank/DDBJ whole genome shotgun (WGS) entry which is preliminary data.</text>
</comment>
<reference evidence="1 2" key="1">
    <citation type="submission" date="2023-07" db="EMBL/GenBank/DDBJ databases">
        <title>Sequencing the genomes of 1000 actinobacteria strains.</title>
        <authorList>
            <person name="Klenk H.-P."/>
        </authorList>
    </citation>
    <scope>NUCLEOTIDE SEQUENCE [LARGE SCALE GENOMIC DNA]</scope>
    <source>
        <strain evidence="1 2">DSM 44109</strain>
    </source>
</reference>
<dbReference type="EMBL" id="JAUSRB010000002">
    <property type="protein sequence ID" value="MDP9869457.1"/>
    <property type="molecule type" value="Genomic_DNA"/>
</dbReference>
<keyword evidence="2" id="KW-1185">Reference proteome</keyword>
<sequence>MWVFERGVLRVRIVTLSEVPWWVLPPPLLRR</sequence>
<protein>
    <submittedName>
        <fullName evidence="1">Uncharacterized protein</fullName>
    </submittedName>
</protein>